<gene>
    <name evidence="2" type="ORF">V9T40_010121</name>
</gene>
<comment type="caution">
    <text evidence="2">The sequence shown here is derived from an EMBL/GenBank/DDBJ whole genome shotgun (WGS) entry which is preliminary data.</text>
</comment>
<reference evidence="2 3" key="1">
    <citation type="submission" date="2024-03" db="EMBL/GenBank/DDBJ databases">
        <title>Adaptation during the transition from Ophiocordyceps entomopathogen to insect associate is accompanied by gene loss and intensified selection.</title>
        <authorList>
            <person name="Ward C.M."/>
            <person name="Onetto C.A."/>
            <person name="Borneman A.R."/>
        </authorList>
    </citation>
    <scope>NUCLEOTIDE SEQUENCE [LARGE SCALE GENOMIC DNA]</scope>
    <source>
        <strain evidence="2">AWRI1</strain>
        <tissue evidence="2">Single Adult Female</tissue>
    </source>
</reference>
<organism evidence="2 3">
    <name type="scientific">Parthenolecanium corni</name>
    <dbReference type="NCBI Taxonomy" id="536013"/>
    <lineage>
        <taxon>Eukaryota</taxon>
        <taxon>Metazoa</taxon>
        <taxon>Ecdysozoa</taxon>
        <taxon>Arthropoda</taxon>
        <taxon>Hexapoda</taxon>
        <taxon>Insecta</taxon>
        <taxon>Pterygota</taxon>
        <taxon>Neoptera</taxon>
        <taxon>Paraneoptera</taxon>
        <taxon>Hemiptera</taxon>
        <taxon>Sternorrhyncha</taxon>
        <taxon>Coccoidea</taxon>
        <taxon>Coccidae</taxon>
        <taxon>Parthenolecanium</taxon>
    </lineage>
</organism>
<dbReference type="Proteomes" id="UP001367676">
    <property type="component" value="Unassembled WGS sequence"/>
</dbReference>
<sequence length="438" mass="47983">MSKPSGSISELQDLESIEEEVYLQQPSGFCGLNSVGNYPTLVLNQPPPLRLYNGYPHLQLFHGQSFPGASIPVIAQAAANNQFLTNYQLGIYQPTLPSEIQSINGEASRGPPLPNSPDKSLHCEIQPLITGACESSCKHEPSDKSLPSANQLMNMEASKMPSSSNALDKSTLITEQPLNNELCSRCQMPKGSNDSSPIEMQPLNNETFGRTSQPDSSNSRSVWNHPASVHHQPSLPGNGHPNLHLTIDQSTHSGAGQHIFTISVTAQPAATSHPSINYQLTPSQPLPIKMQPIHMEASTSASQSIPPDKCLYPEMQPIIQSYDLEKSLPSKTQPSNMEKLGSAGKPKPFDESLRIKTQSTNVNASKRIRPSNSLDESLLIEKEDYSYRTLLHFSNHRRVTISPSPLDDPSTSPHARPKPRRLLAAERFDSNDKQPAEI</sequence>
<feature type="compositionally biased region" description="Polar residues" evidence="1">
    <location>
        <begin position="190"/>
        <end position="222"/>
    </location>
</feature>
<evidence type="ECO:0000256" key="1">
    <source>
        <dbReference type="SAM" id="MobiDB-lite"/>
    </source>
</evidence>
<dbReference type="AlphaFoldDB" id="A0AAN9TP38"/>
<name>A0AAN9TP38_9HEMI</name>
<feature type="region of interest" description="Disordered" evidence="1">
    <location>
        <begin position="328"/>
        <end position="368"/>
    </location>
</feature>
<dbReference type="EMBL" id="JBBCAQ010000017">
    <property type="protein sequence ID" value="KAK7597896.1"/>
    <property type="molecule type" value="Genomic_DNA"/>
</dbReference>
<feature type="compositionally biased region" description="Low complexity" evidence="1">
    <location>
        <begin position="402"/>
        <end position="413"/>
    </location>
</feature>
<feature type="region of interest" description="Disordered" evidence="1">
    <location>
        <begin position="185"/>
        <end position="249"/>
    </location>
</feature>
<feature type="compositionally biased region" description="Basic and acidic residues" evidence="1">
    <location>
        <begin position="423"/>
        <end position="438"/>
    </location>
</feature>
<feature type="compositionally biased region" description="Polar residues" evidence="1">
    <location>
        <begin position="355"/>
        <end position="368"/>
    </location>
</feature>
<evidence type="ECO:0000313" key="3">
    <source>
        <dbReference type="Proteomes" id="UP001367676"/>
    </source>
</evidence>
<accession>A0AAN9TP38</accession>
<feature type="region of interest" description="Disordered" evidence="1">
    <location>
        <begin position="399"/>
        <end position="438"/>
    </location>
</feature>
<keyword evidence="3" id="KW-1185">Reference proteome</keyword>
<proteinExistence type="predicted"/>
<evidence type="ECO:0000313" key="2">
    <source>
        <dbReference type="EMBL" id="KAK7597896.1"/>
    </source>
</evidence>
<protein>
    <submittedName>
        <fullName evidence="2">Uncharacterized protein</fullName>
    </submittedName>
</protein>